<dbReference type="EMBL" id="CP079838">
    <property type="protein sequence ID" value="QXX20733.1"/>
    <property type="molecule type" value="Genomic_DNA"/>
</dbReference>
<reference evidence="5" key="2">
    <citation type="submission" date="2021-07" db="EMBL/GenBank/DDBJ databases">
        <title>Whole-Genome Sequences of non-enterica strains of Salmonella enterica isolated from poultry houses.</title>
        <authorList>
            <person name="Lamas A."/>
            <person name="Regal P."/>
            <person name="Miranda J.M."/>
            <person name="Vazquez B."/>
            <person name="Cepeda A."/>
            <person name="Franco C.M."/>
        </authorList>
    </citation>
    <scope>NUCLEOTIDE SEQUENCE</scope>
    <source>
        <strain evidence="5">LHICA_SA1</strain>
        <strain evidence="6">LHICA_SA3</strain>
    </source>
</reference>
<evidence type="ECO:0000313" key="2">
    <source>
        <dbReference type="EMBL" id="ECC1608433.1"/>
    </source>
</evidence>
<sequence length="238" mass="25096">MNALFKKGVLVAALAMTASSVMAADSIDLKVTGKIIPPACTPAFASGGGTVDFGDILTSSLQIAKDSKLPEIKEVPVTITCEQPSRFGVTFTDQRADSRSTTEMDSLFASTDFAPTPDYYFGLGFTSEQKQIGVYALGVNELGAPNADGETRYPIFSTDGGTTWTSGHDISAGTGYSPIKNNGTDILAFAKDNESTVSPETSLTFRIGVSAVIQDLNTLHVTDEITLDGLTAINLVYL</sequence>
<protein>
    <submittedName>
        <fullName evidence="2">DUF1120 domain-containing protein</fullName>
    </submittedName>
</protein>
<feature type="signal peptide" evidence="1">
    <location>
        <begin position="1"/>
        <end position="23"/>
    </location>
</feature>
<dbReference type="Proteomes" id="UP000839598">
    <property type="component" value="Unassembled WGS sequence"/>
</dbReference>
<evidence type="ECO:0000313" key="4">
    <source>
        <dbReference type="EMBL" id="ECI4010787.1"/>
    </source>
</evidence>
<dbReference type="Pfam" id="PF06551">
    <property type="entry name" value="DUF1120"/>
    <property type="match status" value="1"/>
</dbReference>
<gene>
    <name evidence="4" type="ORF">DN310_15985</name>
    <name evidence="3" type="ORF">DPA05_12410</name>
    <name evidence="2" type="ORF">FNI14_21160</name>
    <name evidence="6" type="ORF">JMJ83_22830</name>
    <name evidence="5" type="ORF">JMJ86_23430</name>
</gene>
<dbReference type="EMBL" id="AAIVAV010000018">
    <property type="protein sequence ID" value="ECI4010787.1"/>
    <property type="molecule type" value="Genomic_DNA"/>
</dbReference>
<evidence type="ECO:0000256" key="1">
    <source>
        <dbReference type="SAM" id="SignalP"/>
    </source>
</evidence>
<proteinExistence type="predicted"/>
<dbReference type="EMBL" id="AAIAJV010000030">
    <property type="protein sequence ID" value="ECC1608433.1"/>
    <property type="molecule type" value="Genomic_DNA"/>
</dbReference>
<reference evidence="2" key="1">
    <citation type="submission" date="2019-07" db="EMBL/GenBank/DDBJ databases">
        <authorList>
            <person name="Ashton P.M."/>
            <person name="Dallman T."/>
            <person name="Nair S."/>
            <person name="De Pinna E."/>
            <person name="Peters T."/>
            <person name="Grant K."/>
        </authorList>
    </citation>
    <scope>NUCLEOTIDE SEQUENCE</scope>
    <source>
        <strain evidence="4">275803</strain>
        <strain evidence="3">319688</strain>
        <strain evidence="2">646013</strain>
    </source>
</reference>
<name>A0A344R7R4_SALER</name>
<feature type="chain" id="PRO_5036328855" evidence="1">
    <location>
        <begin position="24"/>
        <end position="238"/>
    </location>
</feature>
<dbReference type="Proteomes" id="UP000839852">
    <property type="component" value="Unassembled WGS sequence"/>
</dbReference>
<dbReference type="RefSeq" id="WP_000992540.1">
    <property type="nucleotide sequence ID" value="NZ_CP079838.1"/>
</dbReference>
<dbReference type="STRING" id="1243604.LFZ48_16015"/>
<evidence type="ECO:0000313" key="3">
    <source>
        <dbReference type="EMBL" id="ECE6360485.1"/>
    </source>
</evidence>
<dbReference type="EMBL" id="AAIIOQ010000012">
    <property type="protein sequence ID" value="ECE6360485.1"/>
    <property type="molecule type" value="Genomic_DNA"/>
</dbReference>
<accession>A0A344R7R4</accession>
<accession>A0A3Z3Q4K1</accession>
<dbReference type="EMBL" id="CP079836">
    <property type="protein sequence ID" value="QXX16196.1"/>
    <property type="molecule type" value="Genomic_DNA"/>
</dbReference>
<evidence type="ECO:0000313" key="6">
    <source>
        <dbReference type="EMBL" id="QXX20733.1"/>
    </source>
</evidence>
<dbReference type="AlphaFoldDB" id="A0A344R7R4"/>
<dbReference type="InterPro" id="IPR010546">
    <property type="entry name" value="DUF1120"/>
</dbReference>
<evidence type="ECO:0000313" key="5">
    <source>
        <dbReference type="EMBL" id="QXX16196.1"/>
    </source>
</evidence>
<keyword evidence="1" id="KW-0732">Signal</keyword>
<organism evidence="2">
    <name type="scientific">Salmonella enterica subsp. salamae</name>
    <dbReference type="NCBI Taxonomy" id="59202"/>
    <lineage>
        <taxon>Bacteria</taxon>
        <taxon>Pseudomonadati</taxon>
        <taxon>Pseudomonadota</taxon>
        <taxon>Gammaproteobacteria</taxon>
        <taxon>Enterobacterales</taxon>
        <taxon>Enterobacteriaceae</taxon>
        <taxon>Salmonella</taxon>
    </lineage>
</organism>